<dbReference type="EMBL" id="CM004390">
    <property type="protein sequence ID" value="KAG8655637.1"/>
    <property type="molecule type" value="Genomic_DNA"/>
</dbReference>
<gene>
    <name evidence="1" type="ORF">MANES_04G055676v8</name>
</gene>
<organism evidence="1 2">
    <name type="scientific">Manihot esculenta</name>
    <name type="common">Cassava</name>
    <name type="synonym">Jatropha manihot</name>
    <dbReference type="NCBI Taxonomy" id="3983"/>
    <lineage>
        <taxon>Eukaryota</taxon>
        <taxon>Viridiplantae</taxon>
        <taxon>Streptophyta</taxon>
        <taxon>Embryophyta</taxon>
        <taxon>Tracheophyta</taxon>
        <taxon>Spermatophyta</taxon>
        <taxon>Magnoliopsida</taxon>
        <taxon>eudicotyledons</taxon>
        <taxon>Gunneridae</taxon>
        <taxon>Pentapetalae</taxon>
        <taxon>rosids</taxon>
        <taxon>fabids</taxon>
        <taxon>Malpighiales</taxon>
        <taxon>Euphorbiaceae</taxon>
        <taxon>Crotonoideae</taxon>
        <taxon>Manihoteae</taxon>
        <taxon>Manihot</taxon>
    </lineage>
</organism>
<accession>A0ACB7HS70</accession>
<comment type="caution">
    <text evidence="1">The sequence shown here is derived from an EMBL/GenBank/DDBJ whole genome shotgun (WGS) entry which is preliminary data.</text>
</comment>
<sequence length="460" mass="53826">MNKGKDPDETSKISLRQKTNETQRINVNLFSGQSSRPNVNASSSGLSPRQNTYLHKPMFTSSTSIINRPLSPMSSALITRPSSPQSSSQFTLLNKFSPLQPQKLITPSTFKQVVTGQSLSPTYSPTQSLQINQPEYSYKTIEDVILTIEPEYWSQNPNLNVYQLCESIFPKTHYYIPDNFAKNQSFYETILVQTNSILMYNNFDPHIKHKIRYCKVRIIRVLTISDWGQEPHKSKDISLSHGQVTKFNYYDYQTAWERTFLKQNDQLSISFFFYISDDFSYPIPYWFHQWWNKFGLDLTIIPEPIVSAQDQFFENSQLPENILLSPKWLIYSHLFHIPWIYMSEYQIKDYTLNNFQIPNLVRKHKIKWWPKTDLANCGPKAVDHFFNSQPQYAKKLSPMQVTKQETFFARKQQMMAQMAKCVSEEEYDKLIEEIKETRSSVSSPVDLSIDNDDFFTQAEP</sequence>
<name>A0ACB7HS70_MANES</name>
<dbReference type="Proteomes" id="UP000091857">
    <property type="component" value="Chromosome 4"/>
</dbReference>
<evidence type="ECO:0000313" key="2">
    <source>
        <dbReference type="Proteomes" id="UP000091857"/>
    </source>
</evidence>
<protein>
    <submittedName>
        <fullName evidence="1">Uncharacterized protein</fullName>
    </submittedName>
</protein>
<proteinExistence type="predicted"/>
<evidence type="ECO:0000313" key="1">
    <source>
        <dbReference type="EMBL" id="KAG8655637.1"/>
    </source>
</evidence>
<keyword evidence="2" id="KW-1185">Reference proteome</keyword>
<reference evidence="2" key="1">
    <citation type="journal article" date="2016" name="Nat. Biotechnol.">
        <title>Sequencing wild and cultivated cassava and related species reveals extensive interspecific hybridization and genetic diversity.</title>
        <authorList>
            <person name="Bredeson J.V."/>
            <person name="Lyons J.B."/>
            <person name="Prochnik S.E."/>
            <person name="Wu G.A."/>
            <person name="Ha C.M."/>
            <person name="Edsinger-Gonzales E."/>
            <person name="Grimwood J."/>
            <person name="Schmutz J."/>
            <person name="Rabbi I.Y."/>
            <person name="Egesi C."/>
            <person name="Nauluvula P."/>
            <person name="Lebot V."/>
            <person name="Ndunguru J."/>
            <person name="Mkamilo G."/>
            <person name="Bart R.S."/>
            <person name="Setter T.L."/>
            <person name="Gleadow R.M."/>
            <person name="Kulakow P."/>
            <person name="Ferguson M.E."/>
            <person name="Rounsley S."/>
            <person name="Rokhsar D.S."/>
        </authorList>
    </citation>
    <scope>NUCLEOTIDE SEQUENCE [LARGE SCALE GENOMIC DNA]</scope>
    <source>
        <strain evidence="2">cv. AM560-2</strain>
    </source>
</reference>